<dbReference type="eggNOG" id="COG0446">
    <property type="taxonomic scope" value="Bacteria"/>
</dbReference>
<dbReference type="EMBL" id="CP011454">
    <property type="protein sequence ID" value="AMW03712.1"/>
    <property type="molecule type" value="Genomic_DNA"/>
</dbReference>
<dbReference type="KEGG" id="gph:GEMMAAP_00350"/>
<dbReference type="Pfam" id="PF07992">
    <property type="entry name" value="Pyr_redox_2"/>
    <property type="match status" value="1"/>
</dbReference>
<sequence>MKTLAILGAGTAGTMMANHLHRELTKRREHGEWRIVIVDERTEHYYQPGWLFVPFDIYAPEDTVKPLADFIPDGVELLTRSVERIDTAHSQILLADGTSLVYDVLIIATGCKIAPEETPGMLGPQWRQSIFDFYTFDGSVALRDHLRTWTGGRLVVHITEMPIKCPVAPLEFAFLADSYFRHRGIRDQVELVFVTPLSGAFTKPKATEALDHLLTQKHIRLETDFAVERIDDERRVLVDYGGREIPFDLLVTVPLNKGDALMERSGLGDDLNYVPTNRGTLQSVAAANVFVIGDATNLPASKAGSVAHFEAEILTANVLHFIAGEPLQEEFDGHANCFIETGDGKAILIDFNYTHEPVEGTFPFPGVGPLRLLSESRTNHMGKMAFRWIYWHMLLPGHHLPFVSTHMQEAGKHYT</sequence>
<dbReference type="PANTHER" id="PTHR43755:SF1">
    <property type="entry name" value="FAD-DEPENDENT PYRIDINE NUCLEOTIDE-DISULPHIDE OXIDOREDUCTASE"/>
    <property type="match status" value="1"/>
</dbReference>
<evidence type="ECO:0000259" key="1">
    <source>
        <dbReference type="Pfam" id="PF07992"/>
    </source>
</evidence>
<dbReference type="Gene3D" id="3.50.50.60">
    <property type="entry name" value="FAD/NAD(P)-binding domain"/>
    <property type="match status" value="2"/>
</dbReference>
<dbReference type="Proteomes" id="UP000076404">
    <property type="component" value="Chromosome"/>
</dbReference>
<organism evidence="2 3">
    <name type="scientific">Gemmatimonas phototrophica</name>
    <dbReference type="NCBI Taxonomy" id="1379270"/>
    <lineage>
        <taxon>Bacteria</taxon>
        <taxon>Pseudomonadati</taxon>
        <taxon>Gemmatimonadota</taxon>
        <taxon>Gemmatimonadia</taxon>
        <taxon>Gemmatimonadales</taxon>
        <taxon>Gemmatimonadaceae</taxon>
        <taxon>Gemmatimonas</taxon>
    </lineage>
</organism>
<dbReference type="GO" id="GO:0016491">
    <property type="term" value="F:oxidoreductase activity"/>
    <property type="evidence" value="ECO:0007669"/>
    <property type="project" value="InterPro"/>
</dbReference>
<dbReference type="InterPro" id="IPR023753">
    <property type="entry name" value="FAD/NAD-binding_dom"/>
</dbReference>
<accession>A0A143BGT8</accession>
<feature type="domain" description="FAD/NAD(P)-binding" evidence="1">
    <location>
        <begin position="3"/>
        <end position="121"/>
    </location>
</feature>
<dbReference type="PANTHER" id="PTHR43755">
    <property type="match status" value="1"/>
</dbReference>
<proteinExistence type="predicted"/>
<dbReference type="InterPro" id="IPR052541">
    <property type="entry name" value="SQRD"/>
</dbReference>
<keyword evidence="3" id="KW-1185">Reference proteome</keyword>
<name>A0A143BGT8_9BACT</name>
<gene>
    <name evidence="2" type="ORF">GEMMAAP_00350</name>
</gene>
<reference evidence="2 3" key="2">
    <citation type="journal article" date="2016" name="Environ. Microbiol. Rep.">
        <title>Metagenomic evidence for the presence of phototrophic Gemmatimonadetes bacteria in diverse environments.</title>
        <authorList>
            <person name="Zeng Y."/>
            <person name="Baumbach J."/>
            <person name="Barbosa E.G."/>
            <person name="Azevedo V."/>
            <person name="Zhang C."/>
            <person name="Koblizek M."/>
        </authorList>
    </citation>
    <scope>NUCLEOTIDE SEQUENCE [LARGE SCALE GENOMIC DNA]</scope>
    <source>
        <strain evidence="2 3">AP64</strain>
    </source>
</reference>
<evidence type="ECO:0000313" key="3">
    <source>
        <dbReference type="Proteomes" id="UP000076404"/>
    </source>
</evidence>
<dbReference type="AlphaFoldDB" id="A0A143BGT8"/>
<dbReference type="OrthoDB" id="9805710at2"/>
<reference evidence="2 3" key="1">
    <citation type="journal article" date="2014" name="Proc. Natl. Acad. Sci. U.S.A.">
        <title>Functional type 2 photosynthetic reaction centers found in the rare bacterial phylum Gemmatimonadetes.</title>
        <authorList>
            <person name="Zeng Y."/>
            <person name="Feng F."/>
            <person name="Medova H."/>
            <person name="Dean J."/>
            <person name="Koblizek M."/>
        </authorList>
    </citation>
    <scope>NUCLEOTIDE SEQUENCE [LARGE SCALE GENOMIC DNA]</scope>
    <source>
        <strain evidence="2 3">AP64</strain>
    </source>
</reference>
<dbReference type="RefSeq" id="WP_026848983.1">
    <property type="nucleotide sequence ID" value="NZ_CP011454.1"/>
</dbReference>
<evidence type="ECO:0000313" key="2">
    <source>
        <dbReference type="EMBL" id="AMW03712.1"/>
    </source>
</evidence>
<protein>
    <submittedName>
        <fullName evidence="2">Oxidoreductase</fullName>
    </submittedName>
</protein>
<dbReference type="SUPFAM" id="SSF51905">
    <property type="entry name" value="FAD/NAD(P)-binding domain"/>
    <property type="match status" value="2"/>
</dbReference>
<dbReference type="InterPro" id="IPR036188">
    <property type="entry name" value="FAD/NAD-bd_sf"/>
</dbReference>
<dbReference type="STRING" id="1379270.GEMMAAP_00350"/>